<dbReference type="PANTHER" id="PTHR43677">
    <property type="entry name" value="SHORT-CHAIN DEHYDROGENASE/REDUCTASE"/>
    <property type="match status" value="1"/>
</dbReference>
<name>A0A381RHZ5_9ZZZZ</name>
<dbReference type="SMART" id="SM00829">
    <property type="entry name" value="PKS_ER"/>
    <property type="match status" value="1"/>
</dbReference>
<dbReference type="SUPFAM" id="SSF50129">
    <property type="entry name" value="GroES-like"/>
    <property type="match status" value="1"/>
</dbReference>
<dbReference type="Pfam" id="PF08240">
    <property type="entry name" value="ADH_N"/>
    <property type="match status" value="1"/>
</dbReference>
<dbReference type="InterPro" id="IPR051397">
    <property type="entry name" value="Zn-ADH-like_protein"/>
</dbReference>
<feature type="domain" description="Enoyl reductase (ER)" evidence="1">
    <location>
        <begin position="10"/>
        <end position="329"/>
    </location>
</feature>
<dbReference type="InterPro" id="IPR013149">
    <property type="entry name" value="ADH-like_C"/>
</dbReference>
<dbReference type="InterPro" id="IPR013154">
    <property type="entry name" value="ADH-like_N"/>
</dbReference>
<evidence type="ECO:0000259" key="1">
    <source>
        <dbReference type="SMART" id="SM00829"/>
    </source>
</evidence>
<dbReference type="Gene3D" id="3.90.180.10">
    <property type="entry name" value="Medium-chain alcohol dehydrogenases, catalytic domain"/>
    <property type="match status" value="1"/>
</dbReference>
<accession>A0A381RHZ5</accession>
<sequence>MKAFLCRKFGPIDSHQVEEVDDLVPAKHEVLVEVYAAGVSFPDVLVVQGLYQFKPAFPFSPGGEFAGVVKEIGDGVKRWNIGDRVIGFKGSGGFAEQALCNEFNLMPLPDEMEYVTGAIFPMNYGTSIYALKQRAELQSGETLLVLGAGGGLGLTAIHIGKAMGAKVIAAASTPEKLELCSQQGANSTILYSRGSMDTDSQKEFSNELKQLTEKKGVDVIFDPVGGSYSEPALRAIAWKGRYLVIGFTSSIPSIPLNLALLKGCQIVGVFWGNFCIKEPLVNAANFQELFEMYGAGKIKPFAVKTFALEDTAAAIATLANREAVGKVAISIRD</sequence>
<dbReference type="CDD" id="cd08241">
    <property type="entry name" value="QOR1"/>
    <property type="match status" value="1"/>
</dbReference>
<dbReference type="AlphaFoldDB" id="A0A381RHZ5"/>
<organism evidence="2">
    <name type="scientific">marine metagenome</name>
    <dbReference type="NCBI Taxonomy" id="408172"/>
    <lineage>
        <taxon>unclassified sequences</taxon>
        <taxon>metagenomes</taxon>
        <taxon>ecological metagenomes</taxon>
    </lineage>
</organism>
<evidence type="ECO:0000313" key="2">
    <source>
        <dbReference type="EMBL" id="SUZ90568.1"/>
    </source>
</evidence>
<proteinExistence type="predicted"/>
<dbReference type="Pfam" id="PF00107">
    <property type="entry name" value="ADH_zinc_N"/>
    <property type="match status" value="1"/>
</dbReference>
<dbReference type="InterPro" id="IPR020843">
    <property type="entry name" value="ER"/>
</dbReference>
<dbReference type="Gene3D" id="3.40.50.720">
    <property type="entry name" value="NAD(P)-binding Rossmann-like Domain"/>
    <property type="match status" value="1"/>
</dbReference>
<dbReference type="InterPro" id="IPR036291">
    <property type="entry name" value="NAD(P)-bd_dom_sf"/>
</dbReference>
<dbReference type="PANTHER" id="PTHR43677:SF4">
    <property type="entry name" value="QUINONE OXIDOREDUCTASE-LIKE PROTEIN 2"/>
    <property type="match status" value="1"/>
</dbReference>
<dbReference type="GO" id="GO:0016491">
    <property type="term" value="F:oxidoreductase activity"/>
    <property type="evidence" value="ECO:0007669"/>
    <property type="project" value="InterPro"/>
</dbReference>
<reference evidence="2" key="1">
    <citation type="submission" date="2018-05" db="EMBL/GenBank/DDBJ databases">
        <authorList>
            <person name="Lanie J.A."/>
            <person name="Ng W.-L."/>
            <person name="Kazmierczak K.M."/>
            <person name="Andrzejewski T.M."/>
            <person name="Davidsen T.M."/>
            <person name="Wayne K.J."/>
            <person name="Tettelin H."/>
            <person name="Glass J.I."/>
            <person name="Rusch D."/>
            <person name="Podicherti R."/>
            <person name="Tsui H.-C.T."/>
            <person name="Winkler M.E."/>
        </authorList>
    </citation>
    <scope>NUCLEOTIDE SEQUENCE</scope>
</reference>
<dbReference type="InterPro" id="IPR011032">
    <property type="entry name" value="GroES-like_sf"/>
</dbReference>
<protein>
    <recommendedName>
        <fullName evidence="1">Enoyl reductase (ER) domain-containing protein</fullName>
    </recommendedName>
</protein>
<dbReference type="SUPFAM" id="SSF51735">
    <property type="entry name" value="NAD(P)-binding Rossmann-fold domains"/>
    <property type="match status" value="1"/>
</dbReference>
<dbReference type="EMBL" id="UINC01001904">
    <property type="protein sequence ID" value="SUZ90568.1"/>
    <property type="molecule type" value="Genomic_DNA"/>
</dbReference>
<gene>
    <name evidence="2" type="ORF">METZ01_LOCUS43422</name>
</gene>